<feature type="compositionally biased region" description="Polar residues" evidence="1">
    <location>
        <begin position="449"/>
        <end position="469"/>
    </location>
</feature>
<feature type="region of interest" description="Disordered" evidence="1">
    <location>
        <begin position="890"/>
        <end position="915"/>
    </location>
</feature>
<keyword evidence="3" id="KW-1185">Reference proteome</keyword>
<dbReference type="EMBL" id="KQ086449">
    <property type="protein sequence ID" value="KLO04729.1"/>
    <property type="molecule type" value="Genomic_DNA"/>
</dbReference>
<evidence type="ECO:0000256" key="1">
    <source>
        <dbReference type="SAM" id="MobiDB-lite"/>
    </source>
</evidence>
<proteinExistence type="predicted"/>
<feature type="compositionally biased region" description="Basic and acidic residues" evidence="1">
    <location>
        <begin position="693"/>
        <end position="703"/>
    </location>
</feature>
<protein>
    <submittedName>
        <fullName evidence="2">Uncharacterized protein</fullName>
    </submittedName>
</protein>
<feature type="region of interest" description="Disordered" evidence="1">
    <location>
        <begin position="615"/>
        <end position="639"/>
    </location>
</feature>
<gene>
    <name evidence="2" type="ORF">SCHPADRAFT_896809</name>
</gene>
<feature type="region of interest" description="Disordered" evidence="1">
    <location>
        <begin position="659"/>
        <end position="815"/>
    </location>
</feature>
<name>A0A0H2QZB2_9AGAM</name>
<evidence type="ECO:0000313" key="3">
    <source>
        <dbReference type="Proteomes" id="UP000053477"/>
    </source>
</evidence>
<feature type="compositionally biased region" description="Basic and acidic residues" evidence="1">
    <location>
        <begin position="368"/>
        <end position="380"/>
    </location>
</feature>
<dbReference type="InParanoid" id="A0A0H2QZB2"/>
<evidence type="ECO:0000313" key="2">
    <source>
        <dbReference type="EMBL" id="KLO04729.1"/>
    </source>
</evidence>
<feature type="region of interest" description="Disordered" evidence="1">
    <location>
        <begin position="1214"/>
        <end position="1268"/>
    </location>
</feature>
<feature type="region of interest" description="Disordered" evidence="1">
    <location>
        <begin position="368"/>
        <end position="397"/>
    </location>
</feature>
<feature type="region of interest" description="Disordered" evidence="1">
    <location>
        <begin position="414"/>
        <end position="527"/>
    </location>
</feature>
<feature type="compositionally biased region" description="Low complexity" evidence="1">
    <location>
        <begin position="1237"/>
        <end position="1259"/>
    </location>
</feature>
<feature type="compositionally biased region" description="Basic residues" evidence="1">
    <location>
        <begin position="27"/>
        <end position="44"/>
    </location>
</feature>
<feature type="compositionally biased region" description="Basic and acidic residues" evidence="1">
    <location>
        <begin position="713"/>
        <end position="727"/>
    </location>
</feature>
<feature type="compositionally biased region" description="Basic and acidic residues" evidence="1">
    <location>
        <begin position="493"/>
        <end position="511"/>
    </location>
</feature>
<feature type="compositionally biased region" description="Polar residues" evidence="1">
    <location>
        <begin position="680"/>
        <end position="692"/>
    </location>
</feature>
<feature type="compositionally biased region" description="Basic and acidic residues" evidence="1">
    <location>
        <begin position="475"/>
        <end position="485"/>
    </location>
</feature>
<dbReference type="Proteomes" id="UP000053477">
    <property type="component" value="Unassembled WGS sequence"/>
</dbReference>
<accession>A0A0H2QZB2</accession>
<feature type="compositionally biased region" description="Polar residues" evidence="1">
    <location>
        <begin position="382"/>
        <end position="394"/>
    </location>
</feature>
<sequence length="1516" mass="172889">MGDSPSDMDWAEMVSEEEQLKREEHRRQVKREKQRRYRQRKQARKQAAQEEADEVMSSINEEITSERDQEISERLREILMDPPIFSETETTMENLIEEDMRRTSRALEGSIEWAKWKKAQEGFRYGNTVAYYSKPGGPTVRLSLDEHLNEVGTPNLDRILEGNEEKPPTEYYLEQMSLTDEEEILNGSGISSDEEHSEDSPIINPYAYSPVSEGMKEIAEESDVLMRQKGLPTHADYDDLRWYSEYSKEIYWDSDVTGGPGYVRRDPQEIEARMGKSRRRWNRHHPKGAALRMGNTTLEESQEIGGLIESLTIWSTPREAPDDAQVSMSNPSGMPEPGEARTKFTEEELARIADGITTPPTLRELRNLHQFPRKPEDKEYMTTPNSEPSGSDGDNQWRRWKRLERCIGRQFLHVTRGPRPSADEGMEISGTRGPFHVTARSPVSRKNELASQRTGSYNIHDSPNNSSVPNAMRFVHKDRQKRGSEELSENEGEFARESKPLRKSSRSKDEISTTASASGDPGARSSVERAATIERRKLTAALPFDRPQKLSRSGAIWVPNSASDSIQDFGMAHWSQLTKEREAMEIRTDTEEQASPADFDSLNITQFRQQFLAEELSESSPRNDQRKAPQTVQSLENTERMGIPKVLLTFGSPHNQLLPSRGYDWHKLRRHPGHPREMSNESSESANLNGTKETVERRSKDLADNQQGQIRFEGTHRSSLARRESRANGEISSNYSVPPVQLRSYSGETACRVPIPPTYDESEEDQYAQQDERRPVVRKESRPVSGTPPEGARRYKTRQIKSQEDSPDDSRARTDYGSLSECEALQNERSAANEQENVRTTSFIARIRRAVVFLADRGGHIVHAQGSTGDLRRSTPDRRRSTRALAFEGNERSRIRPNSSITASRRRGQSGVRRSAAEMLQQILQRDQERRIRERDQRRFQARSSERLYEGANDELPSYAEVTREPMTVRRTYKEDRQAQRRLNILLTVLTFLLIALFIYQLPKASARTMNSPSQTDQPTPSYFQLLPRFKTLALIVKGAYESVTAVMPDRLLRSIKHTAERLPEYRERKRVAKMVLSCETAVLTERSEDFEMGRYECYTLLRGAAFFEQRDGRGIKVIPVYGKVTLYPDTSVGDEGIDFTTPLIEGEPVEMTPSFCDAGRTNADDLLMRHPDVRKYLDSHDKGDDFPTQLPSIFDFASSGVDYQHFLDLETRWSTSPDEGASPRNLWMSSDDDSSSDSSVVSTPSDSSSDASMDSASPVPLHDFLENGSSEEEMTTRFVGMNSGREADEDLDEAPRAIREFASSYVDRHLRRVHHHFLSIIPPHLAPAAFYVLNFVARIPAPDNGRFLLALYVELSDLVDHTIFSLTKSSLSFVTQWQLTIIRRKIARLYIHICTYVFSLTKSDMGQMLATEYDMLLRAQPTHGTLYSLRINVAQYCHDSFRRAEYAGDGNPFLTIKERFWFLGMADVMIQEHARLSRSGLDDFYDPVFNLVSRLANERMVGLPLIGNIGKDVVD</sequence>
<feature type="compositionally biased region" description="Basic and acidic residues" evidence="1">
    <location>
        <begin position="801"/>
        <end position="814"/>
    </location>
</feature>
<feature type="compositionally biased region" description="Basic and acidic residues" evidence="1">
    <location>
        <begin position="770"/>
        <end position="782"/>
    </location>
</feature>
<organism evidence="2 3">
    <name type="scientific">Schizopora paradoxa</name>
    <dbReference type="NCBI Taxonomy" id="27342"/>
    <lineage>
        <taxon>Eukaryota</taxon>
        <taxon>Fungi</taxon>
        <taxon>Dikarya</taxon>
        <taxon>Basidiomycota</taxon>
        <taxon>Agaricomycotina</taxon>
        <taxon>Agaricomycetes</taxon>
        <taxon>Hymenochaetales</taxon>
        <taxon>Schizoporaceae</taxon>
        <taxon>Schizopora</taxon>
    </lineage>
</organism>
<reference evidence="2 3" key="1">
    <citation type="submission" date="2015-04" db="EMBL/GenBank/DDBJ databases">
        <title>Complete genome sequence of Schizopora paradoxa KUC8140, a cosmopolitan wood degrader in East Asia.</title>
        <authorList>
            <consortium name="DOE Joint Genome Institute"/>
            <person name="Min B."/>
            <person name="Park H."/>
            <person name="Jang Y."/>
            <person name="Kim J.-J."/>
            <person name="Kim K.H."/>
            <person name="Pangilinan J."/>
            <person name="Lipzen A."/>
            <person name="Riley R."/>
            <person name="Grigoriev I.V."/>
            <person name="Spatafora J.W."/>
            <person name="Choi I.-G."/>
        </authorList>
    </citation>
    <scope>NUCLEOTIDE SEQUENCE [LARGE SCALE GENOMIC DNA]</scope>
    <source>
        <strain evidence="2 3">KUC8140</strain>
    </source>
</reference>
<feature type="region of interest" description="Disordered" evidence="1">
    <location>
        <begin position="1"/>
        <end position="69"/>
    </location>
</feature>